<evidence type="ECO:0000256" key="2">
    <source>
        <dbReference type="ARBA" id="ARBA00022801"/>
    </source>
</evidence>
<keyword evidence="2" id="KW-0378">Hydrolase</keyword>
<dbReference type="GO" id="GO:0016787">
    <property type="term" value="F:hydrolase activity"/>
    <property type="evidence" value="ECO:0007669"/>
    <property type="project" value="UniProtKB-KW"/>
</dbReference>
<accession>A0A4Z1P6G2</accession>
<evidence type="ECO:0000259" key="3">
    <source>
        <dbReference type="Pfam" id="PF01764"/>
    </source>
</evidence>
<keyword evidence="1" id="KW-0732">Signal</keyword>
<reference evidence="4 5" key="1">
    <citation type="submission" date="2019-04" db="EMBL/GenBank/DDBJ databases">
        <title>High contiguity whole genome sequence and gene annotation resource for two Venturia nashicola isolates.</title>
        <authorList>
            <person name="Prokchorchik M."/>
            <person name="Won K."/>
            <person name="Lee Y."/>
            <person name="Choi E.D."/>
            <person name="Segonzac C."/>
            <person name="Sohn K.H."/>
        </authorList>
    </citation>
    <scope>NUCLEOTIDE SEQUENCE [LARGE SCALE GENOMIC DNA]</scope>
    <source>
        <strain evidence="4 5">PRI2</strain>
    </source>
</reference>
<name>A0A4Z1P6G2_9PEZI</name>
<proteinExistence type="predicted"/>
<dbReference type="InterPro" id="IPR002921">
    <property type="entry name" value="Fungal_lipase-type"/>
</dbReference>
<evidence type="ECO:0000313" key="5">
    <source>
        <dbReference type="Proteomes" id="UP000298493"/>
    </source>
</evidence>
<protein>
    <submittedName>
        <fullName evidence="4">Gb</fullName>
    </submittedName>
</protein>
<sequence length="404" mass="42373">MIEEHLVIPSAPAKVLRVNTCVAFAVTQSLYDNYEFVAQLAAASYCPGNSLNSDNTGKLVCPKSNNCPRVEAAKTSIVAGIKNSPITDVTGFVALDLTNNFTVISFQGTESAKQTKADLNFNLKAISHVCADCTTHTGFWQSWEEARPQVSKAIDELRAKYPDHKLIVTGHSLGGAIATLAAAEMRSSGTPVDLYTYGAPRVGNQKLADYIQRPKEKLGENFRVTHYNDPVPRLPPPAMGFAHYTPEIYLAGKNNVKVSLSDIALLDASSVSKGTEQHTIVDVEAHRWYFNKISACYSANVQTSNSASADLATGWAPAVITLLGNNSGLVLKGGTSATSGMAAGVAAGFFGSMGASATNALLSLLPGGFLVQPFVPSPATAAAGSAGLVAGLGSIFGSLGSWNL</sequence>
<dbReference type="PANTHER" id="PTHR46640:SF1">
    <property type="entry name" value="FUNGAL LIPASE-LIKE DOMAIN-CONTAINING PROTEIN-RELATED"/>
    <property type="match status" value="1"/>
</dbReference>
<gene>
    <name evidence="4" type="ORF">E6O75_ATG07415</name>
</gene>
<dbReference type="AlphaFoldDB" id="A0A4Z1P6G2"/>
<dbReference type="InterPro" id="IPR051299">
    <property type="entry name" value="AB_hydrolase_lip/est"/>
</dbReference>
<dbReference type="Proteomes" id="UP000298493">
    <property type="component" value="Unassembled WGS sequence"/>
</dbReference>
<dbReference type="Pfam" id="PF01764">
    <property type="entry name" value="Lipase_3"/>
    <property type="match status" value="1"/>
</dbReference>
<dbReference type="Gene3D" id="3.40.50.1820">
    <property type="entry name" value="alpha/beta hydrolase"/>
    <property type="match status" value="1"/>
</dbReference>
<dbReference type="PANTHER" id="PTHR46640">
    <property type="entry name" value="TRIACYLGLYCEROL LIPASE, PUTATIVE (AFU_ORTHOLOGUE AFUA_6G06510)-RELATED"/>
    <property type="match status" value="1"/>
</dbReference>
<dbReference type="SUPFAM" id="SSF53474">
    <property type="entry name" value="alpha/beta-Hydrolases"/>
    <property type="match status" value="1"/>
</dbReference>
<dbReference type="CDD" id="cd00519">
    <property type="entry name" value="Lipase_3"/>
    <property type="match status" value="1"/>
</dbReference>
<comment type="caution">
    <text evidence="4">The sequence shown here is derived from an EMBL/GenBank/DDBJ whole genome shotgun (WGS) entry which is preliminary data.</text>
</comment>
<evidence type="ECO:0000256" key="1">
    <source>
        <dbReference type="ARBA" id="ARBA00022729"/>
    </source>
</evidence>
<feature type="domain" description="Fungal lipase-type" evidence="3">
    <location>
        <begin position="103"/>
        <end position="237"/>
    </location>
</feature>
<evidence type="ECO:0000313" key="4">
    <source>
        <dbReference type="EMBL" id="TID19955.1"/>
    </source>
</evidence>
<organism evidence="4 5">
    <name type="scientific">Venturia nashicola</name>
    <dbReference type="NCBI Taxonomy" id="86259"/>
    <lineage>
        <taxon>Eukaryota</taxon>
        <taxon>Fungi</taxon>
        <taxon>Dikarya</taxon>
        <taxon>Ascomycota</taxon>
        <taxon>Pezizomycotina</taxon>
        <taxon>Dothideomycetes</taxon>
        <taxon>Pleosporomycetidae</taxon>
        <taxon>Venturiales</taxon>
        <taxon>Venturiaceae</taxon>
        <taxon>Venturia</taxon>
    </lineage>
</organism>
<keyword evidence="5" id="KW-1185">Reference proteome</keyword>
<dbReference type="InterPro" id="IPR029058">
    <property type="entry name" value="AB_hydrolase_fold"/>
</dbReference>
<dbReference type="GO" id="GO:0006629">
    <property type="term" value="P:lipid metabolic process"/>
    <property type="evidence" value="ECO:0007669"/>
    <property type="project" value="InterPro"/>
</dbReference>
<dbReference type="EMBL" id="SNSC02000011">
    <property type="protein sequence ID" value="TID19955.1"/>
    <property type="molecule type" value="Genomic_DNA"/>
</dbReference>
<dbReference type="STRING" id="86259.A0A4Z1P6G2"/>